<keyword evidence="5 9" id="KW-0812">Transmembrane</keyword>
<evidence type="ECO:0000256" key="6">
    <source>
        <dbReference type="ARBA" id="ARBA00022989"/>
    </source>
</evidence>
<dbReference type="EC" id="2.3.1.269" evidence="9"/>
<comment type="pathway">
    <text evidence="9">Protein modification; lipoprotein biosynthesis (N-acyl transfer).</text>
</comment>
<comment type="function">
    <text evidence="9">Catalyzes the phospholipid dependent N-acylation of the N-terminal cysteine of apolipoprotein, the last step in lipoprotein maturation.</text>
</comment>
<dbReference type="InterPro" id="IPR004563">
    <property type="entry name" value="Apolipo_AcylTrfase"/>
</dbReference>
<dbReference type="GO" id="GO:0042158">
    <property type="term" value="P:lipoprotein biosynthetic process"/>
    <property type="evidence" value="ECO:0007669"/>
    <property type="project" value="UniProtKB-UniRule"/>
</dbReference>
<reference evidence="11 12" key="1">
    <citation type="submission" date="2017-09" db="EMBL/GenBank/DDBJ databases">
        <title>Depth-based differentiation of microbial function through sediment-hosted aquifers and enrichment of novel symbionts in the deep terrestrial subsurface.</title>
        <authorList>
            <person name="Probst A.J."/>
            <person name="Ladd B."/>
            <person name="Jarett J.K."/>
            <person name="Geller-Mcgrath D.E."/>
            <person name="Sieber C.M."/>
            <person name="Emerson J.B."/>
            <person name="Anantharaman K."/>
            <person name="Thomas B.C."/>
            <person name="Malmstrom R."/>
            <person name="Stieglmeier M."/>
            <person name="Klingl A."/>
            <person name="Woyke T."/>
            <person name="Ryan C.M."/>
            <person name="Banfield J.F."/>
        </authorList>
    </citation>
    <scope>NUCLEOTIDE SEQUENCE [LARGE SCALE GENOMIC DNA]</scope>
    <source>
        <strain evidence="11">CG07_land_8_20_14_0_80_42_15</strain>
    </source>
</reference>
<comment type="caution">
    <text evidence="9">Lacks conserved residue(s) required for the propagation of feature annotation.</text>
</comment>
<feature type="transmembrane region" description="Helical" evidence="9">
    <location>
        <begin position="98"/>
        <end position="121"/>
    </location>
</feature>
<dbReference type="NCBIfam" id="TIGR00546">
    <property type="entry name" value="lnt"/>
    <property type="match status" value="1"/>
</dbReference>
<dbReference type="HAMAP" id="MF_01148">
    <property type="entry name" value="Lnt"/>
    <property type="match status" value="1"/>
</dbReference>
<keyword evidence="6 9" id="KW-1133">Transmembrane helix</keyword>
<dbReference type="Gene3D" id="3.60.110.10">
    <property type="entry name" value="Carbon-nitrogen hydrolase"/>
    <property type="match status" value="1"/>
</dbReference>
<dbReference type="InterPro" id="IPR045378">
    <property type="entry name" value="LNT_N"/>
</dbReference>
<proteinExistence type="inferred from homology"/>
<evidence type="ECO:0000313" key="12">
    <source>
        <dbReference type="Proteomes" id="UP000230052"/>
    </source>
</evidence>
<evidence type="ECO:0000256" key="1">
    <source>
        <dbReference type="ARBA" id="ARBA00004651"/>
    </source>
</evidence>
<dbReference type="Pfam" id="PF00795">
    <property type="entry name" value="CN_hydrolase"/>
    <property type="match status" value="1"/>
</dbReference>
<feature type="transmembrane region" description="Helical" evidence="9">
    <location>
        <begin position="133"/>
        <end position="154"/>
    </location>
</feature>
<evidence type="ECO:0000256" key="4">
    <source>
        <dbReference type="ARBA" id="ARBA00022679"/>
    </source>
</evidence>
<comment type="similarity">
    <text evidence="2 9">Belongs to the CN hydrolase family. Apolipoprotein N-acyltransferase subfamily.</text>
</comment>
<comment type="subcellular location">
    <subcellularLocation>
        <location evidence="1 9">Cell membrane</location>
        <topology evidence="1 9">Multi-pass membrane protein</topology>
    </subcellularLocation>
</comment>
<evidence type="ECO:0000256" key="9">
    <source>
        <dbReference type="HAMAP-Rule" id="MF_01148"/>
    </source>
</evidence>
<feature type="transmembrane region" description="Helical" evidence="9">
    <location>
        <begin position="72"/>
        <end position="92"/>
    </location>
</feature>
<dbReference type="GO" id="GO:0005886">
    <property type="term" value="C:plasma membrane"/>
    <property type="evidence" value="ECO:0007669"/>
    <property type="project" value="UniProtKB-SubCell"/>
</dbReference>
<organism evidence="11 12">
    <name type="scientific">Candidatus Aquitaenariimonas noxiae</name>
    <dbReference type="NCBI Taxonomy" id="1974741"/>
    <lineage>
        <taxon>Bacteria</taxon>
        <taxon>Pseudomonadati</taxon>
        <taxon>Candidatus Omnitrophota</taxon>
        <taxon>Candidatus Aquitaenariimonas</taxon>
    </lineage>
</organism>
<keyword evidence="8 9" id="KW-0012">Acyltransferase</keyword>
<sequence>MNETVESDQVVKWSSGQAIKRLATRLFGRLSLCVLSSVLLIFSFPNFEFSFVAWFALIPFFFAVRGESDGGAFFLGFITGLIFYLGSMYWLIHVTTLGFILLSMYLALYFGIAGIFLRYIISDIRSAVLAASPIWVALEYLRSTILTGMGWSLLGYSQYKNLSIIQIADITGPYGISFLIVMTNVLAYQLLSGQLSRESKSLTNPAMRQVLISVLFIPIVLGYGYSKLNKSESGIPLKISVVQGNISQHQKWDENYTDFIFGRYYVLTKEAALDKPDLIIWPETSFPGYFGAEKELTDKMKTLVSEVKIPVLFGAPTNDHNSAFLIYKTGEVTQQYNKIHLVPFGEYVPLEKWLGFVHNIAPSPIGGFKAGTEYTIFSLPSATHSLKPKTRNLSTGFSVLVCFEDIFPQLVRQFVKQGAAFLVNITNDAWFEESSAPYQHAQASVFRAVENRVNVVRAANTGLSCFINPTGKIFSRVEDRSGKDIFVDGYDTADIIIEHKNSFYTKYGDIFAYLCIAISVIFLTKNNNQNE</sequence>
<evidence type="ECO:0000256" key="3">
    <source>
        <dbReference type="ARBA" id="ARBA00022475"/>
    </source>
</evidence>
<keyword evidence="4 9" id="KW-0808">Transferase</keyword>
<evidence type="ECO:0000256" key="5">
    <source>
        <dbReference type="ARBA" id="ARBA00022692"/>
    </source>
</evidence>
<evidence type="ECO:0000256" key="8">
    <source>
        <dbReference type="ARBA" id="ARBA00023315"/>
    </source>
</evidence>
<dbReference type="Pfam" id="PF20154">
    <property type="entry name" value="LNT_N"/>
    <property type="match status" value="1"/>
</dbReference>
<protein>
    <recommendedName>
        <fullName evidence="9">Apolipoprotein N-acyltransferase</fullName>
        <shortName evidence="9">ALP N-acyltransferase</shortName>
        <ecNumber evidence="9">2.3.1.269</ecNumber>
    </recommendedName>
</protein>
<dbReference type="PANTHER" id="PTHR38686:SF1">
    <property type="entry name" value="APOLIPOPROTEIN N-ACYLTRANSFERASE"/>
    <property type="match status" value="1"/>
</dbReference>
<gene>
    <name evidence="9 11" type="primary">lnt</name>
    <name evidence="11" type="ORF">COS99_03325</name>
</gene>
<dbReference type="PROSITE" id="PS50263">
    <property type="entry name" value="CN_HYDROLASE"/>
    <property type="match status" value="1"/>
</dbReference>
<dbReference type="GO" id="GO:0016410">
    <property type="term" value="F:N-acyltransferase activity"/>
    <property type="evidence" value="ECO:0007669"/>
    <property type="project" value="UniProtKB-UniRule"/>
</dbReference>
<feature type="transmembrane region" description="Helical" evidence="9">
    <location>
        <begin position="174"/>
        <end position="193"/>
    </location>
</feature>
<comment type="catalytic activity">
    <reaction evidence="9">
        <text>N-terminal S-1,2-diacyl-sn-glyceryl-L-cysteinyl-[lipoprotein] + a glycerophospholipid = N-acyl-S-1,2-diacyl-sn-glyceryl-L-cysteinyl-[lipoprotein] + a 2-acyl-sn-glycero-3-phospholipid + H(+)</text>
        <dbReference type="Rhea" id="RHEA:48228"/>
        <dbReference type="Rhea" id="RHEA-COMP:14681"/>
        <dbReference type="Rhea" id="RHEA-COMP:14684"/>
        <dbReference type="ChEBI" id="CHEBI:15378"/>
        <dbReference type="ChEBI" id="CHEBI:136912"/>
        <dbReference type="ChEBI" id="CHEBI:140656"/>
        <dbReference type="ChEBI" id="CHEBI:140657"/>
        <dbReference type="ChEBI" id="CHEBI:140660"/>
        <dbReference type="EC" id="2.3.1.269"/>
    </reaction>
</comment>
<name>A0A2J0L5L0_9BACT</name>
<dbReference type="InterPro" id="IPR003010">
    <property type="entry name" value="C-N_Hydrolase"/>
</dbReference>
<dbReference type="AlphaFoldDB" id="A0A2J0L5L0"/>
<evidence type="ECO:0000259" key="10">
    <source>
        <dbReference type="PROSITE" id="PS50263"/>
    </source>
</evidence>
<dbReference type="SUPFAM" id="SSF56317">
    <property type="entry name" value="Carbon-nitrogen hydrolase"/>
    <property type="match status" value="1"/>
</dbReference>
<keyword evidence="11" id="KW-0449">Lipoprotein</keyword>
<dbReference type="Proteomes" id="UP000230052">
    <property type="component" value="Unassembled WGS sequence"/>
</dbReference>
<dbReference type="InterPro" id="IPR036526">
    <property type="entry name" value="C-N_Hydrolase_sf"/>
</dbReference>
<feature type="domain" description="CN hydrolase" evidence="10">
    <location>
        <begin position="242"/>
        <end position="497"/>
    </location>
</feature>
<accession>A0A2J0L5L0</accession>
<keyword evidence="3 9" id="KW-1003">Cell membrane</keyword>
<evidence type="ECO:0000256" key="2">
    <source>
        <dbReference type="ARBA" id="ARBA00010065"/>
    </source>
</evidence>
<evidence type="ECO:0000256" key="7">
    <source>
        <dbReference type="ARBA" id="ARBA00023136"/>
    </source>
</evidence>
<comment type="caution">
    <text evidence="11">The sequence shown here is derived from an EMBL/GenBank/DDBJ whole genome shotgun (WGS) entry which is preliminary data.</text>
</comment>
<dbReference type="UniPathway" id="UPA00666"/>
<keyword evidence="7 9" id="KW-0472">Membrane</keyword>
<evidence type="ECO:0000313" key="11">
    <source>
        <dbReference type="EMBL" id="PIU41817.1"/>
    </source>
</evidence>
<dbReference type="CDD" id="cd07571">
    <property type="entry name" value="ALP_N-acyl_transferase"/>
    <property type="match status" value="1"/>
</dbReference>
<dbReference type="EMBL" id="PEWV01000032">
    <property type="protein sequence ID" value="PIU41817.1"/>
    <property type="molecule type" value="Genomic_DNA"/>
</dbReference>
<feature type="transmembrane region" description="Helical" evidence="9">
    <location>
        <begin position="205"/>
        <end position="225"/>
    </location>
</feature>
<dbReference type="PANTHER" id="PTHR38686">
    <property type="entry name" value="APOLIPOPROTEIN N-ACYLTRANSFERASE"/>
    <property type="match status" value="1"/>
</dbReference>